<proteinExistence type="predicted"/>
<comment type="caution">
    <text evidence="1">The sequence shown here is derived from an EMBL/GenBank/DDBJ whole genome shotgun (WGS) entry which is preliminary data.</text>
</comment>
<gene>
    <name evidence="1" type="ORF">B0H16DRAFT_1220937</name>
</gene>
<protein>
    <submittedName>
        <fullName evidence="1">Uncharacterized protein</fullName>
    </submittedName>
</protein>
<evidence type="ECO:0000313" key="1">
    <source>
        <dbReference type="EMBL" id="KAJ7741056.1"/>
    </source>
</evidence>
<keyword evidence="2" id="KW-1185">Reference proteome</keyword>
<accession>A0AAD7IE51</accession>
<feature type="non-terminal residue" evidence="1">
    <location>
        <position position="1"/>
    </location>
</feature>
<dbReference type="EMBL" id="JARKIB010000100">
    <property type="protein sequence ID" value="KAJ7741056.1"/>
    <property type="molecule type" value="Genomic_DNA"/>
</dbReference>
<name>A0AAD7IE51_9AGAR</name>
<reference evidence="1" key="1">
    <citation type="submission" date="2023-03" db="EMBL/GenBank/DDBJ databases">
        <title>Massive genome expansion in bonnet fungi (Mycena s.s.) driven by repeated elements and novel gene families across ecological guilds.</title>
        <authorList>
            <consortium name="Lawrence Berkeley National Laboratory"/>
            <person name="Harder C.B."/>
            <person name="Miyauchi S."/>
            <person name="Viragh M."/>
            <person name="Kuo A."/>
            <person name="Thoen E."/>
            <person name="Andreopoulos B."/>
            <person name="Lu D."/>
            <person name="Skrede I."/>
            <person name="Drula E."/>
            <person name="Henrissat B."/>
            <person name="Morin E."/>
            <person name="Kohler A."/>
            <person name="Barry K."/>
            <person name="LaButti K."/>
            <person name="Morin E."/>
            <person name="Salamov A."/>
            <person name="Lipzen A."/>
            <person name="Mereny Z."/>
            <person name="Hegedus B."/>
            <person name="Baldrian P."/>
            <person name="Stursova M."/>
            <person name="Weitz H."/>
            <person name="Taylor A."/>
            <person name="Grigoriev I.V."/>
            <person name="Nagy L.G."/>
            <person name="Martin F."/>
            <person name="Kauserud H."/>
        </authorList>
    </citation>
    <scope>NUCLEOTIDE SEQUENCE</scope>
    <source>
        <strain evidence="1">CBHHK182m</strain>
    </source>
</reference>
<dbReference type="AlphaFoldDB" id="A0AAD7IE51"/>
<evidence type="ECO:0000313" key="2">
    <source>
        <dbReference type="Proteomes" id="UP001215598"/>
    </source>
</evidence>
<dbReference type="Proteomes" id="UP001215598">
    <property type="component" value="Unassembled WGS sequence"/>
</dbReference>
<sequence>RSYELLQKLIGTLTTMDTVSAPMAGLSVEDTFEAHLISLAGRAASPSSGSGSDIASLYSVLKTFWLPSCSDYLGFTASGNQSVTTHRFFFWDPQPLVFNGVACAVCTAPLTNRGRITSGALGVYDLTGPFYIIGCVYACTNDHVHASTDESVRRALPQSLQGEFPALLLDNDRCVTRDGWSSELRGVSRAVWNLVQGGLRAGLEVDIILRVVRAV</sequence>
<organism evidence="1 2">
    <name type="scientific">Mycena metata</name>
    <dbReference type="NCBI Taxonomy" id="1033252"/>
    <lineage>
        <taxon>Eukaryota</taxon>
        <taxon>Fungi</taxon>
        <taxon>Dikarya</taxon>
        <taxon>Basidiomycota</taxon>
        <taxon>Agaricomycotina</taxon>
        <taxon>Agaricomycetes</taxon>
        <taxon>Agaricomycetidae</taxon>
        <taxon>Agaricales</taxon>
        <taxon>Marasmiineae</taxon>
        <taxon>Mycenaceae</taxon>
        <taxon>Mycena</taxon>
    </lineage>
</organism>
<feature type="non-terminal residue" evidence="1">
    <location>
        <position position="215"/>
    </location>
</feature>